<feature type="domain" description="Amidohydrolase-related" evidence="3">
    <location>
        <begin position="55"/>
        <end position="230"/>
    </location>
</feature>
<dbReference type="PANTHER" id="PTHR43794">
    <property type="entry name" value="AMINOHYDROLASE SSNA-RELATED"/>
    <property type="match status" value="1"/>
</dbReference>
<comment type="caution">
    <text evidence="4">The sequence shown here is derived from an EMBL/GenBank/DDBJ whole genome shotgun (WGS) entry which is preliminary data.</text>
</comment>
<dbReference type="InterPro" id="IPR032466">
    <property type="entry name" value="Metal_Hydrolase"/>
</dbReference>
<keyword evidence="5" id="KW-1185">Reference proteome</keyword>
<dbReference type="Proteomes" id="UP000309992">
    <property type="component" value="Unassembled WGS sequence"/>
</dbReference>
<dbReference type="Gene3D" id="3.20.20.140">
    <property type="entry name" value="Metal-dependent hydrolases"/>
    <property type="match status" value="1"/>
</dbReference>
<accession>A0ABY2S696</accession>
<evidence type="ECO:0000256" key="1">
    <source>
        <dbReference type="ARBA" id="ARBA00022801"/>
    </source>
</evidence>
<dbReference type="SUPFAM" id="SSF51338">
    <property type="entry name" value="Composite domain of metallo-dependent hydrolases"/>
    <property type="match status" value="1"/>
</dbReference>
<organism evidence="4 5">
    <name type="scientific">Prauserella endophytica</name>
    <dbReference type="NCBI Taxonomy" id="1592324"/>
    <lineage>
        <taxon>Bacteria</taxon>
        <taxon>Bacillati</taxon>
        <taxon>Actinomycetota</taxon>
        <taxon>Actinomycetes</taxon>
        <taxon>Pseudonocardiales</taxon>
        <taxon>Pseudonocardiaceae</taxon>
        <taxon>Prauserella</taxon>
        <taxon>Prauserella coralliicola group</taxon>
    </lineage>
</organism>
<evidence type="ECO:0000256" key="2">
    <source>
        <dbReference type="SAM" id="MobiDB-lite"/>
    </source>
</evidence>
<dbReference type="InterPro" id="IPR011059">
    <property type="entry name" value="Metal-dep_hydrolase_composite"/>
</dbReference>
<sequence length="254" mass="27222">MTTRALLRNAHIVSMDPAVGVVPRGDILIEDDTIAAVGAHVEAAADEILDLSGYIVAPGMVDTHRHTWQTLARAICADWSMAEYFHGIRLAVSPAYTAADVYLGNKLGALEALNAGVTTLLDFSHCNNTPDHSDAAVTGLRDSGIRAKFCYGFFESSPSAPPYFPDHSSRIADFERIAGTYFSSGDGLVTLGVSLNELGLVPFSSTKAEIRTAREHGALIATHMDGLWGDPRSSNRWRGQDCSGPIRSTSTATR</sequence>
<dbReference type="Pfam" id="PF01979">
    <property type="entry name" value="Amidohydro_1"/>
    <property type="match status" value="1"/>
</dbReference>
<dbReference type="Gene3D" id="2.30.40.10">
    <property type="entry name" value="Urease, subunit C, domain 1"/>
    <property type="match status" value="1"/>
</dbReference>
<dbReference type="InterPro" id="IPR050287">
    <property type="entry name" value="MTA/SAH_deaminase"/>
</dbReference>
<dbReference type="RefSeq" id="WP_137095567.1">
    <property type="nucleotide sequence ID" value="NZ_SWMS01000008.1"/>
</dbReference>
<name>A0ABY2S696_9PSEU</name>
<keyword evidence="1" id="KW-0378">Hydrolase</keyword>
<dbReference type="SUPFAM" id="SSF51556">
    <property type="entry name" value="Metallo-dependent hydrolases"/>
    <property type="match status" value="1"/>
</dbReference>
<reference evidence="4 5" key="1">
    <citation type="journal article" date="2015" name="Antonie Van Leeuwenhoek">
        <title>Prauserella endophytica sp. nov., an endophytic actinobacterium isolated from Tamarix taklamakanensis.</title>
        <authorList>
            <person name="Liu J.M."/>
            <person name="Habden X."/>
            <person name="Guo L."/>
            <person name="Tuo L."/>
            <person name="Jiang Z.K."/>
            <person name="Liu S.W."/>
            <person name="Liu X.F."/>
            <person name="Chen L."/>
            <person name="Li R.F."/>
            <person name="Zhang Y.Q."/>
            <person name="Sun C.H."/>
        </authorList>
    </citation>
    <scope>NUCLEOTIDE SEQUENCE [LARGE SCALE GENOMIC DNA]</scope>
    <source>
        <strain evidence="4 5">CGMCC 4.7182</strain>
    </source>
</reference>
<evidence type="ECO:0000259" key="3">
    <source>
        <dbReference type="Pfam" id="PF01979"/>
    </source>
</evidence>
<gene>
    <name evidence="4" type="ORF">FCN18_16890</name>
</gene>
<evidence type="ECO:0000313" key="5">
    <source>
        <dbReference type="Proteomes" id="UP000309992"/>
    </source>
</evidence>
<dbReference type="PANTHER" id="PTHR43794:SF11">
    <property type="entry name" value="AMIDOHYDROLASE-RELATED DOMAIN-CONTAINING PROTEIN"/>
    <property type="match status" value="1"/>
</dbReference>
<proteinExistence type="predicted"/>
<dbReference type="InterPro" id="IPR006680">
    <property type="entry name" value="Amidohydro-rel"/>
</dbReference>
<protein>
    <recommendedName>
        <fullName evidence="3">Amidohydrolase-related domain-containing protein</fullName>
    </recommendedName>
</protein>
<dbReference type="EMBL" id="SWMS01000008">
    <property type="protein sequence ID" value="TKG70557.1"/>
    <property type="molecule type" value="Genomic_DNA"/>
</dbReference>
<feature type="region of interest" description="Disordered" evidence="2">
    <location>
        <begin position="231"/>
        <end position="254"/>
    </location>
</feature>
<evidence type="ECO:0000313" key="4">
    <source>
        <dbReference type="EMBL" id="TKG70557.1"/>
    </source>
</evidence>